<evidence type="ECO:0000256" key="6">
    <source>
        <dbReference type="SAM" id="MobiDB-lite"/>
    </source>
</evidence>
<reference evidence="8" key="2">
    <citation type="submission" date="2018-05" db="EMBL/GenBank/DDBJ databases">
        <title>OpunRS2 (Oryza punctata Reference Sequence Version 2).</title>
        <authorList>
            <person name="Zhang J."/>
            <person name="Kudrna D."/>
            <person name="Lee S."/>
            <person name="Talag J."/>
            <person name="Welchert J."/>
            <person name="Wing R.A."/>
        </authorList>
    </citation>
    <scope>NUCLEOTIDE SEQUENCE [LARGE SCALE GENOMIC DNA]</scope>
</reference>
<dbReference type="EnsemblPlants" id="OPUNC08G12210.2">
    <property type="protein sequence ID" value="OPUNC08G12210.2"/>
    <property type="gene ID" value="OPUNC08G12210"/>
</dbReference>
<protein>
    <recommendedName>
        <fullName evidence="7">Disease resistance N-terminal domain-containing protein</fullName>
    </recommendedName>
</protein>
<comment type="similarity">
    <text evidence="1">Belongs to the disease resistance NB-LRR family.</text>
</comment>
<dbReference type="HOGENOM" id="CLU_1051233_0_0_1"/>
<dbReference type="Gene3D" id="1.20.5.4130">
    <property type="match status" value="1"/>
</dbReference>
<dbReference type="Proteomes" id="UP000026962">
    <property type="component" value="Chromosome 8"/>
</dbReference>
<dbReference type="InterPro" id="IPR041118">
    <property type="entry name" value="Rx_N"/>
</dbReference>
<feature type="region of interest" description="Disordered" evidence="6">
    <location>
        <begin position="1"/>
        <end position="21"/>
    </location>
</feature>
<evidence type="ECO:0000256" key="5">
    <source>
        <dbReference type="ARBA" id="ARBA00022821"/>
    </source>
</evidence>
<accession>A0A0E0LUK4</accession>
<keyword evidence="3" id="KW-0677">Repeat</keyword>
<evidence type="ECO:0000259" key="7">
    <source>
        <dbReference type="Pfam" id="PF18052"/>
    </source>
</evidence>
<feature type="compositionally biased region" description="Basic and acidic residues" evidence="6">
    <location>
        <begin position="69"/>
        <end position="81"/>
    </location>
</feature>
<keyword evidence="9" id="KW-1185">Reference proteome</keyword>
<sequence>MNRGEIDDRESTKDTSDHPCLRENVEGATTTRIEAVEVVTMVDRITAAGKMITIKTNSDQATMIEDTDDATKTYDETRDSPIRVGTENVVTDPENPLHIKSKSTQKIGPQIPSSLSPHQRRQGQQQQAAGGGGGKGAAAAGGGNSNSWAAAAVVVAARVRSSKAAAGAPLNGCMDGVTHVPSCSCLTNLIEIQGRPPNECTSMEVMTGSMGTLLPKLDQLLKDEYMQAGVRKKINFLLRELESVHAILRMIGEVPWEQLDESVKL</sequence>
<keyword evidence="4" id="KW-0547">Nucleotide-binding</keyword>
<evidence type="ECO:0000313" key="9">
    <source>
        <dbReference type="Proteomes" id="UP000026962"/>
    </source>
</evidence>
<dbReference type="Pfam" id="PF18052">
    <property type="entry name" value="Rx_N"/>
    <property type="match status" value="1"/>
</dbReference>
<dbReference type="GO" id="GO:0000166">
    <property type="term" value="F:nucleotide binding"/>
    <property type="evidence" value="ECO:0007669"/>
    <property type="project" value="UniProtKB-KW"/>
</dbReference>
<evidence type="ECO:0000256" key="3">
    <source>
        <dbReference type="ARBA" id="ARBA00022737"/>
    </source>
</evidence>
<evidence type="ECO:0000313" key="8">
    <source>
        <dbReference type="EnsemblPlants" id="OPUNC08G12210.2"/>
    </source>
</evidence>
<keyword evidence="5" id="KW-0611">Plant defense</keyword>
<feature type="compositionally biased region" description="Gly residues" evidence="6">
    <location>
        <begin position="129"/>
        <end position="142"/>
    </location>
</feature>
<evidence type="ECO:0000256" key="2">
    <source>
        <dbReference type="ARBA" id="ARBA00022614"/>
    </source>
</evidence>
<evidence type="ECO:0000256" key="1">
    <source>
        <dbReference type="ARBA" id="ARBA00008894"/>
    </source>
</evidence>
<dbReference type="AlphaFoldDB" id="A0A0E0LUK4"/>
<dbReference type="Gramene" id="OPUNC08G12210.2">
    <property type="protein sequence ID" value="OPUNC08G12210.2"/>
    <property type="gene ID" value="OPUNC08G12210"/>
</dbReference>
<organism evidence="8">
    <name type="scientific">Oryza punctata</name>
    <name type="common">Red rice</name>
    <dbReference type="NCBI Taxonomy" id="4537"/>
    <lineage>
        <taxon>Eukaryota</taxon>
        <taxon>Viridiplantae</taxon>
        <taxon>Streptophyta</taxon>
        <taxon>Embryophyta</taxon>
        <taxon>Tracheophyta</taxon>
        <taxon>Spermatophyta</taxon>
        <taxon>Magnoliopsida</taxon>
        <taxon>Liliopsida</taxon>
        <taxon>Poales</taxon>
        <taxon>Poaceae</taxon>
        <taxon>BOP clade</taxon>
        <taxon>Oryzoideae</taxon>
        <taxon>Oryzeae</taxon>
        <taxon>Oryzinae</taxon>
        <taxon>Oryza</taxon>
    </lineage>
</organism>
<name>A0A0E0LUK4_ORYPU</name>
<evidence type="ECO:0000256" key="4">
    <source>
        <dbReference type="ARBA" id="ARBA00022741"/>
    </source>
</evidence>
<feature type="region of interest" description="Disordered" evidence="6">
    <location>
        <begin position="66"/>
        <end position="142"/>
    </location>
</feature>
<proteinExistence type="inferred from homology"/>
<feature type="compositionally biased region" description="Polar residues" evidence="6">
    <location>
        <begin position="102"/>
        <end position="117"/>
    </location>
</feature>
<keyword evidence="2" id="KW-0433">Leucine-rich repeat</keyword>
<dbReference type="GO" id="GO:0006952">
    <property type="term" value="P:defense response"/>
    <property type="evidence" value="ECO:0007669"/>
    <property type="project" value="UniProtKB-KW"/>
</dbReference>
<feature type="domain" description="Disease resistance N-terminal" evidence="7">
    <location>
        <begin position="210"/>
        <end position="264"/>
    </location>
</feature>
<reference evidence="8" key="1">
    <citation type="submission" date="2015-04" db="UniProtKB">
        <authorList>
            <consortium name="EnsemblPlants"/>
        </authorList>
    </citation>
    <scope>IDENTIFICATION</scope>
</reference>